<proteinExistence type="predicted"/>
<evidence type="ECO:0000313" key="4">
    <source>
        <dbReference type="Proteomes" id="UP001203665"/>
    </source>
</evidence>
<dbReference type="InterPro" id="IPR016624">
    <property type="entry name" value="UCP014753"/>
</dbReference>
<accession>A0ABT0XQ68</accession>
<dbReference type="InterPro" id="IPR049349">
    <property type="entry name" value="DUF2264_N"/>
</dbReference>
<dbReference type="EMBL" id="JAMQJY010000009">
    <property type="protein sequence ID" value="MCM2678021.1"/>
    <property type="molecule type" value="Genomic_DNA"/>
</dbReference>
<dbReference type="PIRSF" id="PIRSF014753">
    <property type="entry name" value="UCP014753"/>
    <property type="match status" value="1"/>
</dbReference>
<dbReference type="PANTHER" id="PTHR35339:SF4">
    <property type="entry name" value="LINALOOL DEHYDRATASE_ISOMERASE DOMAIN-CONTAINING PROTEIN"/>
    <property type="match status" value="1"/>
</dbReference>
<organism evidence="3 4">
    <name type="scientific">Alkalicoccobacillus plakortidis</name>
    <dbReference type="NCBI Taxonomy" id="444060"/>
    <lineage>
        <taxon>Bacteria</taxon>
        <taxon>Bacillati</taxon>
        <taxon>Bacillota</taxon>
        <taxon>Bacilli</taxon>
        <taxon>Bacillales</taxon>
        <taxon>Bacillaceae</taxon>
        <taxon>Alkalicoccobacillus</taxon>
    </lineage>
</organism>
<dbReference type="Proteomes" id="UP001203665">
    <property type="component" value="Unassembled WGS sequence"/>
</dbReference>
<dbReference type="PANTHER" id="PTHR35339">
    <property type="entry name" value="LINALOOL DEHYDRATASE_ISOMERASE DOMAIN-CONTAINING PROTEIN"/>
    <property type="match status" value="1"/>
</dbReference>
<evidence type="ECO:0000259" key="1">
    <source>
        <dbReference type="Pfam" id="PF10022"/>
    </source>
</evidence>
<dbReference type="InterPro" id="IPR049237">
    <property type="entry name" value="DUF2264_C"/>
</dbReference>
<feature type="domain" description="DUF2264" evidence="2">
    <location>
        <begin position="366"/>
        <end position="583"/>
    </location>
</feature>
<protein>
    <submittedName>
        <fullName evidence="3">DUF2264 domain-containing protein</fullName>
    </submittedName>
</protein>
<comment type="caution">
    <text evidence="3">The sequence shown here is derived from an EMBL/GenBank/DDBJ whole genome shotgun (WGS) entry which is preliminary data.</text>
</comment>
<feature type="domain" description="DUF2264" evidence="1">
    <location>
        <begin position="15"/>
        <end position="354"/>
    </location>
</feature>
<dbReference type="Pfam" id="PF10022">
    <property type="entry name" value="DUF2264"/>
    <property type="match status" value="1"/>
</dbReference>
<dbReference type="RefSeq" id="WP_251611906.1">
    <property type="nucleotide sequence ID" value="NZ_JAMQJY010000009.1"/>
</dbReference>
<reference evidence="3" key="1">
    <citation type="submission" date="2022-06" db="EMBL/GenBank/DDBJ databases">
        <title>Alkalicoccobacillus porphyridii sp. nov., isolated from a marine red alga, Porphyridium purpureum and reclassification of Shouchella plakortidis and Shouchella gibsonii as Alkalicoccobacillus plakortidis comb. nov. and Alkalicoccobacillus gibsonii comb. nov.</title>
        <authorList>
            <person name="Kim K.H."/>
            <person name="Lee J.K."/>
            <person name="Han D.M."/>
            <person name="Baek J.H."/>
            <person name="Jeon C.O."/>
        </authorList>
    </citation>
    <scope>NUCLEOTIDE SEQUENCE</scope>
    <source>
        <strain evidence="3">DSM 19153</strain>
    </source>
</reference>
<sequence length="609" mass="68575">MTKHNSSSQKEKIEFENILLNLVNPALAEFESGNAGIRLGETGTSHDSKTAEMEGFSRLLWGVAPLLAGGRETSVIDSLLEGIKNGTNPTHPDYWGELSDYNQMLVEMSVYGYALCLIPDQLWGNLTSDEQENLVSWLSQSSKYKCHDCNWLFFPVLVQLGLKQVGAPYSQETIEHSLDRIEAFYIGGGWYADGEDAHRDYYVPFAIHFYSLFYAKMMEDEDPERARLYKERAALFAQDFIYWFDDNGSAVPFGRSMTYRFAQAAFWGAVVFAEVDVAPYSLGQVKGILFRHIRQWMDLPIFDSRGVLTIGYAYPNLCVSENYNSPGSPYWALKTFLFLALAEDHAFWEATEQDMPALADVSLQAEANKVLARHNGHAAIFNAGHNRTNDHTHTSAKYEKFVYSSHFGYSVPRAEWGLEQGAFDSMLALSEQDHLYRVKRESKQLTLSESMIHMVWQPWKDVLIETWLIPTLPGHLRVHRIQTERHLSAAEGGFAVGLGDHQSINSAEDQAVYSDDGGTSAIKLLYGEGKAKLIVPNANTNVMKPRTCIPTVVSEFEPGTHIQAAIVYGSTDKSYEEDWASSYSLRETDGVLVFYRKGEAKPCLEILVE</sequence>
<evidence type="ECO:0000313" key="3">
    <source>
        <dbReference type="EMBL" id="MCM2678021.1"/>
    </source>
</evidence>
<gene>
    <name evidence="3" type="ORF">NDM98_23205</name>
</gene>
<dbReference type="Pfam" id="PF20938">
    <property type="entry name" value="DUF2264_C"/>
    <property type="match status" value="1"/>
</dbReference>
<name>A0ABT0XQ68_9BACI</name>
<keyword evidence="4" id="KW-1185">Reference proteome</keyword>
<evidence type="ECO:0000259" key="2">
    <source>
        <dbReference type="Pfam" id="PF20938"/>
    </source>
</evidence>